<dbReference type="OMA" id="SGECIAW"/>
<feature type="domain" description="C-type lectin" evidence="5">
    <location>
        <begin position="33"/>
        <end position="147"/>
    </location>
</feature>
<name>A0A7I5EBZ7_HAECO</name>
<dbReference type="Gene3D" id="2.60.120.290">
    <property type="entry name" value="Spermadhesin, CUB domain"/>
    <property type="match status" value="2"/>
</dbReference>
<dbReference type="PROSITE" id="PS01180">
    <property type="entry name" value="CUB"/>
    <property type="match status" value="1"/>
</dbReference>
<dbReference type="SUPFAM" id="SSF56436">
    <property type="entry name" value="C-type lectin-like"/>
    <property type="match status" value="1"/>
</dbReference>
<dbReference type="CDD" id="cd00037">
    <property type="entry name" value="CLECT"/>
    <property type="match status" value="1"/>
</dbReference>
<protein>
    <submittedName>
        <fullName evidence="7">C-type lectin domain-containing protein</fullName>
    </submittedName>
</protein>
<organism evidence="6 7">
    <name type="scientific">Haemonchus contortus</name>
    <name type="common">Barber pole worm</name>
    <dbReference type="NCBI Taxonomy" id="6289"/>
    <lineage>
        <taxon>Eukaryota</taxon>
        <taxon>Metazoa</taxon>
        <taxon>Ecdysozoa</taxon>
        <taxon>Nematoda</taxon>
        <taxon>Chromadorea</taxon>
        <taxon>Rhabditida</taxon>
        <taxon>Rhabditina</taxon>
        <taxon>Rhabditomorpha</taxon>
        <taxon>Strongyloidea</taxon>
        <taxon>Trichostrongylidae</taxon>
        <taxon>Haemonchus</taxon>
    </lineage>
</organism>
<dbReference type="InterPro" id="IPR035914">
    <property type="entry name" value="Sperma_CUB_dom_sf"/>
</dbReference>
<keyword evidence="6" id="KW-1185">Reference proteome</keyword>
<evidence type="ECO:0000256" key="3">
    <source>
        <dbReference type="SAM" id="SignalP"/>
    </source>
</evidence>
<dbReference type="InterPro" id="IPR001304">
    <property type="entry name" value="C-type_lectin-like"/>
</dbReference>
<dbReference type="PANTHER" id="PTHR22991:SF42">
    <property type="entry name" value="C-TYPE LECTIN DOMAIN-CONTAINING PROTEIN"/>
    <property type="match status" value="1"/>
</dbReference>
<dbReference type="PROSITE" id="PS50041">
    <property type="entry name" value="C_TYPE_LECTIN_2"/>
    <property type="match status" value="1"/>
</dbReference>
<feature type="domain" description="CUB" evidence="4">
    <location>
        <begin position="146"/>
        <end position="261"/>
    </location>
</feature>
<dbReference type="AlphaFoldDB" id="A0A7I5EBZ7"/>
<dbReference type="CDD" id="cd00041">
    <property type="entry name" value="CUB"/>
    <property type="match status" value="2"/>
</dbReference>
<sequence length="385" mass="43337">MFILSAILSIVFLYASCEPCEEEWTFVARVHSCYLAPHQPLTWHDAEEYCQRADANLVSINSAKESHYVRLLADQHNPQFLTWIGLSREENTTEAPFKWSDGSELSFTSFREGEPSAFGNCVALPPSEDANGWVTIDCNYMQFFLCEKHAQGPEPIVLTSESGEFYSPGYPGNYENDVSVNYYIELSPEYRVLVTIEQMETEQSHDYLLILDNTEDSRTLAMLSGSHYNRSFLSFSNAVTVIFSSDESGNGAGFKARYSAWKLKPVELLGEPGGVVQSEAYPDFAPPFTTQRFLIQCSAEQHVHLNISDFDCHSDDKLVFHDGPTSQDPVLQAPCGSMEPARLLRSQSDSVYVTFVTEDSLGLSRWRFGYDCVRKDGFGDEIVIL</sequence>
<dbReference type="Gene3D" id="3.10.100.10">
    <property type="entry name" value="Mannose-Binding Protein A, subunit A"/>
    <property type="match status" value="1"/>
</dbReference>
<evidence type="ECO:0000256" key="2">
    <source>
        <dbReference type="PROSITE-ProRule" id="PRU00059"/>
    </source>
</evidence>
<dbReference type="WBParaSite" id="HCON_00135160-00001">
    <property type="protein sequence ID" value="HCON_00135160-00001"/>
    <property type="gene ID" value="HCON_00135160"/>
</dbReference>
<dbReference type="InterPro" id="IPR050976">
    <property type="entry name" value="Snaclec"/>
</dbReference>
<reference evidence="7" key="1">
    <citation type="submission" date="2020-12" db="UniProtKB">
        <authorList>
            <consortium name="WormBaseParasite"/>
        </authorList>
    </citation>
    <scope>IDENTIFICATION</scope>
    <source>
        <strain evidence="7">MHco3</strain>
    </source>
</reference>
<dbReference type="Proteomes" id="UP000025227">
    <property type="component" value="Unplaced"/>
</dbReference>
<keyword evidence="3" id="KW-0732">Signal</keyword>
<proteinExistence type="predicted"/>
<dbReference type="Pfam" id="PF00059">
    <property type="entry name" value="Lectin_C"/>
    <property type="match status" value="1"/>
</dbReference>
<dbReference type="SUPFAM" id="SSF49854">
    <property type="entry name" value="Spermadhesin, CUB domain"/>
    <property type="match status" value="2"/>
</dbReference>
<feature type="signal peptide" evidence="3">
    <location>
        <begin position="1"/>
        <end position="17"/>
    </location>
</feature>
<comment type="caution">
    <text evidence="2">Lacks conserved residue(s) required for the propagation of feature annotation.</text>
</comment>
<keyword evidence="1" id="KW-1015">Disulfide bond</keyword>
<evidence type="ECO:0000256" key="1">
    <source>
        <dbReference type="ARBA" id="ARBA00023157"/>
    </source>
</evidence>
<evidence type="ECO:0000313" key="6">
    <source>
        <dbReference type="Proteomes" id="UP000025227"/>
    </source>
</evidence>
<dbReference type="SMART" id="SM00034">
    <property type="entry name" value="CLECT"/>
    <property type="match status" value="1"/>
</dbReference>
<evidence type="ECO:0000259" key="5">
    <source>
        <dbReference type="PROSITE" id="PS50041"/>
    </source>
</evidence>
<dbReference type="InterPro" id="IPR016187">
    <property type="entry name" value="CTDL_fold"/>
</dbReference>
<dbReference type="PANTHER" id="PTHR22991">
    <property type="entry name" value="PROTEIN CBG13490"/>
    <property type="match status" value="1"/>
</dbReference>
<evidence type="ECO:0000259" key="4">
    <source>
        <dbReference type="PROSITE" id="PS01180"/>
    </source>
</evidence>
<dbReference type="InterPro" id="IPR000859">
    <property type="entry name" value="CUB_dom"/>
</dbReference>
<dbReference type="InterPro" id="IPR016186">
    <property type="entry name" value="C-type_lectin-like/link_sf"/>
</dbReference>
<feature type="chain" id="PRO_5029881725" evidence="3">
    <location>
        <begin position="18"/>
        <end position="385"/>
    </location>
</feature>
<accession>A0A7I5EBZ7</accession>
<dbReference type="OrthoDB" id="5866178at2759"/>
<dbReference type="Pfam" id="PF00431">
    <property type="entry name" value="CUB"/>
    <property type="match status" value="2"/>
</dbReference>
<evidence type="ECO:0000313" key="7">
    <source>
        <dbReference type="WBParaSite" id="HCON_00135160-00001"/>
    </source>
</evidence>
<dbReference type="SMART" id="SM00042">
    <property type="entry name" value="CUB"/>
    <property type="match status" value="2"/>
</dbReference>